<gene>
    <name evidence="4" type="ORF">SULZ_11090</name>
</gene>
<accession>A0A3G8ES13</accession>
<dbReference type="Proteomes" id="UP000269431">
    <property type="component" value="Chromosome"/>
</dbReference>
<organism evidence="4 5">
    <name type="scientific">Saccharolobus solfataricus</name>
    <name type="common">Sulfolobus solfataricus</name>
    <dbReference type="NCBI Taxonomy" id="2287"/>
    <lineage>
        <taxon>Archaea</taxon>
        <taxon>Thermoproteota</taxon>
        <taxon>Thermoprotei</taxon>
        <taxon>Sulfolobales</taxon>
        <taxon>Sulfolobaceae</taxon>
        <taxon>Saccharolobus</taxon>
    </lineage>
</organism>
<dbReference type="GO" id="GO:0005506">
    <property type="term" value="F:iron ion binding"/>
    <property type="evidence" value="ECO:0007669"/>
    <property type="project" value="InterPro"/>
</dbReference>
<dbReference type="Pfam" id="PF02738">
    <property type="entry name" value="MoCoBD_1"/>
    <property type="match status" value="1"/>
</dbReference>
<protein>
    <submittedName>
        <fullName evidence="4">Xanthine dehydrogenase family protein molybdopterin-binding subunit</fullName>
    </submittedName>
</protein>
<dbReference type="InterPro" id="IPR036856">
    <property type="entry name" value="Ald_Oxase/Xan_DH_a/b_sf"/>
</dbReference>
<evidence type="ECO:0000256" key="1">
    <source>
        <dbReference type="ARBA" id="ARBA00022505"/>
    </source>
</evidence>
<keyword evidence="2" id="KW-0560">Oxidoreductase</keyword>
<dbReference type="SUPFAM" id="SSF54665">
    <property type="entry name" value="CO dehydrogenase molybdoprotein N-domain-like"/>
    <property type="match status" value="1"/>
</dbReference>
<dbReference type="SMART" id="SM01008">
    <property type="entry name" value="Ald_Xan_dh_C"/>
    <property type="match status" value="1"/>
</dbReference>
<dbReference type="EMBL" id="CP033241">
    <property type="protein sequence ID" value="AZF84518.1"/>
    <property type="molecule type" value="Genomic_DNA"/>
</dbReference>
<dbReference type="RefSeq" id="WP_048186328.1">
    <property type="nucleotide sequence ID" value="NZ_CP033241.1"/>
</dbReference>
<evidence type="ECO:0000256" key="2">
    <source>
        <dbReference type="ARBA" id="ARBA00023002"/>
    </source>
</evidence>
<dbReference type="SUPFAM" id="SSF56003">
    <property type="entry name" value="Molybdenum cofactor-binding domain"/>
    <property type="match status" value="1"/>
</dbReference>
<dbReference type="InterPro" id="IPR046867">
    <property type="entry name" value="AldOxase/xan_DH_MoCoBD2"/>
</dbReference>
<name>A0A3G8ES13_SACSO</name>
<dbReference type="Pfam" id="PF20256">
    <property type="entry name" value="MoCoBD_2"/>
    <property type="match status" value="1"/>
</dbReference>
<dbReference type="GO" id="GO:0016491">
    <property type="term" value="F:oxidoreductase activity"/>
    <property type="evidence" value="ECO:0007669"/>
    <property type="project" value="UniProtKB-KW"/>
</dbReference>
<dbReference type="Pfam" id="PF01315">
    <property type="entry name" value="Ald_Xan_dh_C"/>
    <property type="match status" value="1"/>
</dbReference>
<evidence type="ECO:0000313" key="5">
    <source>
        <dbReference type="Proteomes" id="UP000269431"/>
    </source>
</evidence>
<dbReference type="InterPro" id="IPR037165">
    <property type="entry name" value="AldOxase/xan_DH_Mopterin-bd_sf"/>
</dbReference>
<dbReference type="PANTHER" id="PTHR11908">
    <property type="entry name" value="XANTHINE DEHYDROGENASE"/>
    <property type="match status" value="1"/>
</dbReference>
<dbReference type="Gene3D" id="3.90.1170.50">
    <property type="entry name" value="Aldehyde oxidase/xanthine dehydrogenase, a/b hammerhead"/>
    <property type="match status" value="1"/>
</dbReference>
<proteinExistence type="predicted"/>
<evidence type="ECO:0000313" key="4">
    <source>
        <dbReference type="EMBL" id="AZF84518.1"/>
    </source>
</evidence>
<dbReference type="GeneID" id="44130141"/>
<dbReference type="AlphaFoldDB" id="A0A3G8ES13"/>
<evidence type="ECO:0000259" key="3">
    <source>
        <dbReference type="SMART" id="SM01008"/>
    </source>
</evidence>
<dbReference type="InterPro" id="IPR008274">
    <property type="entry name" value="AldOxase/xan_DH_MoCoBD1"/>
</dbReference>
<feature type="domain" description="Aldehyde oxidase/xanthine dehydrogenase a/b hammerhead" evidence="3">
    <location>
        <begin position="10"/>
        <end position="119"/>
    </location>
</feature>
<dbReference type="PANTHER" id="PTHR11908:SF132">
    <property type="entry name" value="ALDEHYDE OXIDASE 1-RELATED"/>
    <property type="match status" value="1"/>
</dbReference>
<dbReference type="Gene3D" id="3.30.365.10">
    <property type="entry name" value="Aldehyde oxidase/xanthine dehydrogenase, molybdopterin binding domain"/>
    <property type="match status" value="5"/>
</dbReference>
<dbReference type="InterPro" id="IPR016208">
    <property type="entry name" value="Ald_Oxase/xanthine_DH-like"/>
</dbReference>
<sequence length="688" mass="75108">MIQEHLPLITGKGSYIDDINPKNVVYLHIIRSPIARGIIKSISKPESALLSLTWEDVKLYMPVRLFPDLAKTAQVAKMPVLADGRVNFVGQPILAFVVEDRYRTEDVAEEVLIDYDELKPVVDPEESLNADPIHPGLKSNISIDQLLEGGNLSLKNKAEVVVSRKLKQQRVVSNPMEPKGFICWWDNDILNVYVSTQAPFGVKNDLREILGISPEKIRVYSAPNVGGGFGNKSGGYPEYVLAAIASLKLGRPVKWIETRSEMLVNTQSLGRGEVSDMRLYATKDGEILGIEGTIIANIGAFDYGIGFIAPLFIARLSNGPYKMKFASIRAMGVFTNTPPMGFYRGAGRPEAALIHETLVEDLAEELGVDSVEIRRRNLIGDNGYVTPLGVRIDPAGYNEVLNEAEKYYRKAKEVYKDKGVSIVTFAEIVRTSPGEGARVKIENGKVHFYLGIGPHGQAYSSTFKRLASEVLGISEDKIEITTGSSEIVKEGIGSFGSRAGTIGGSAVIAAATELLKKLNTNSLNESELVKYEGVEAEVFYKADDIFAPGAHVAVIDVDKETGFIRVLEYYAVDDVGRAMNKEEIEGQIIGSVLQGASQVIIEAMRYDERGIPLCSSIADCGVPTALEAPLKVKTEYIEYPSQLLSRSRGVGEAGTTGALPAVFIAVEKVTKKKFDRTPVDPWILVSST</sequence>
<dbReference type="InterPro" id="IPR000674">
    <property type="entry name" value="Ald_Oxase/Xan_DH_a/b"/>
</dbReference>
<keyword evidence="1" id="KW-0500">Molybdenum</keyword>
<reference evidence="4 5" key="1">
    <citation type="journal article" date="2018" name="Proc. Natl. Acad. Sci. U.S.A.">
        <title>Nonmutational mechanism of inheritance in the Archaeon Sulfolobus solfataricus.</title>
        <authorList>
            <person name="Payne S."/>
            <person name="McCarthy S."/>
            <person name="Johnson T."/>
            <person name="North E."/>
            <person name="Blum P."/>
        </authorList>
    </citation>
    <scope>NUCLEOTIDE SEQUENCE [LARGE SCALE GENOMIC DNA]</scope>
    <source>
        <strain evidence="4 5">SUL120</strain>
    </source>
</reference>